<dbReference type="PANTHER" id="PTHR42881:SF2">
    <property type="entry name" value="PROLYL ENDOPEPTIDASE"/>
    <property type="match status" value="1"/>
</dbReference>
<keyword evidence="4" id="KW-0645">Protease</keyword>
<dbReference type="InterPro" id="IPR001375">
    <property type="entry name" value="Peptidase_S9_cat"/>
</dbReference>
<dbReference type="Proteomes" id="UP000190683">
    <property type="component" value="Unassembled WGS sequence"/>
</dbReference>
<dbReference type="InterPro" id="IPR023302">
    <property type="entry name" value="Pept_S9A_N"/>
</dbReference>
<dbReference type="STRING" id="573983.B0681_08985"/>
<dbReference type="InterPro" id="IPR051167">
    <property type="entry name" value="Prolyl_oligopep/macrocyclase"/>
</dbReference>
<dbReference type="EMBL" id="MUYV01000011">
    <property type="protein sequence ID" value="OOS24076.1"/>
    <property type="molecule type" value="Genomic_DNA"/>
</dbReference>
<dbReference type="EC" id="3.4.21.26" evidence="3"/>
<dbReference type="SUPFAM" id="SSF53474">
    <property type="entry name" value="alpha/beta-Hydrolases"/>
    <property type="match status" value="1"/>
</dbReference>
<dbReference type="Gene3D" id="3.40.50.1820">
    <property type="entry name" value="alpha/beta hydrolase"/>
    <property type="match status" value="1"/>
</dbReference>
<gene>
    <name evidence="11" type="ORF">B0681_08985</name>
</gene>
<evidence type="ECO:0000313" key="12">
    <source>
        <dbReference type="Proteomes" id="UP000190683"/>
    </source>
</evidence>
<evidence type="ECO:0000256" key="8">
    <source>
        <dbReference type="SAM" id="SignalP"/>
    </source>
</evidence>
<sequence>MKLKKLAVLMAVVSGAYAVPNVVFAQETQATGQKLVYPTTRVHQEQQDHFMFGEYGRPSNYVGSSSTSFSDTSDFPRPDDGIDQYFTETVVDKYRWLEDIDPINPEYAKETSADRERNLIGTRLENEVPDDQFDNRTTKALQTVAEPTSSEVNDWVNAQNAATNEYLNNIPYYDQIRKNIDSLMDREHLIRRYKFDNIGELYMYRGPDGFNRIRTTDPLGNQTIIYDESLLSSDGRVSVADGDMYPSENGTYVALIMRDGDADSNKYYIRVLDSKTGQDVTTPIQNISYSGLAIAWLDDTRFYFPTTNGGWPEVHMRDVSKNSFNDKIEVSQKHLQQWIEDLWLEGDDNRYLVIQHSSPVENFYIKDLHTGKYYRIHNQKFFDKKYHNPDAFTHGFLARYVHFDPKTLDVWFISEENNPKGEIIKSNLNNLKKREVVVPAPAEYDEILEAVYHDKGDGYFLINYSKNGEHRVVIADAKGRMIEDLTPSAGGNADDLYSVVAEEGSHGKPVHDPLIANDDSDESYVTFRFYSTIQPRTIYKYSPTKRQMIDVRRRDLYPFVTENYETKNVTYTSKDGTKIPMVISYKKGTVLDGKNPTVLYGYGGFSLASDHYFRFDRATWLEHGGIWATAHLRGGAELGEEWHKAGKRLDKMNVFDDFEAAADYLINQGYTSPDYLAISGASNGGLLVGAAMTLNPSKYRVALPEVGVLDMLRHQDNYHTGYWVDEYGTPYDSIEMYEKLKSYSPYHNVKAGTCYPSTIVMTSKRDDRVTPSHSYKFAAALQGHQACDRPVFLHAAENQGHSARTWVDRKNNYQIVTAFRLHEMGITSVSTITNRPSEDELKGAKRLEEEAKEHEEFLKNRQKLLENQQ</sequence>
<protein>
    <recommendedName>
        <fullName evidence="3">prolyl oligopeptidase</fullName>
        <ecNumber evidence="3">3.4.21.26</ecNumber>
    </recommendedName>
</protein>
<evidence type="ECO:0000256" key="2">
    <source>
        <dbReference type="ARBA" id="ARBA00005228"/>
    </source>
</evidence>
<feature type="coiled-coil region" evidence="7">
    <location>
        <begin position="841"/>
        <end position="868"/>
    </location>
</feature>
<dbReference type="PANTHER" id="PTHR42881">
    <property type="entry name" value="PROLYL ENDOPEPTIDASE"/>
    <property type="match status" value="1"/>
</dbReference>
<dbReference type="InterPro" id="IPR002471">
    <property type="entry name" value="Pept_S9_AS"/>
</dbReference>
<dbReference type="InterPro" id="IPR029058">
    <property type="entry name" value="AB_hydrolase_fold"/>
</dbReference>
<feature type="domain" description="Peptidase S9 prolyl oligopeptidase catalytic" evidence="9">
    <location>
        <begin position="613"/>
        <end position="825"/>
    </location>
</feature>
<dbReference type="GO" id="GO:0006508">
    <property type="term" value="P:proteolysis"/>
    <property type="evidence" value="ECO:0007669"/>
    <property type="project" value="UniProtKB-KW"/>
</dbReference>
<evidence type="ECO:0000256" key="4">
    <source>
        <dbReference type="ARBA" id="ARBA00022670"/>
    </source>
</evidence>
<evidence type="ECO:0000259" key="9">
    <source>
        <dbReference type="Pfam" id="PF00326"/>
    </source>
</evidence>
<keyword evidence="6" id="KW-0720">Serine protease</keyword>
<feature type="domain" description="Peptidase S9A N-terminal" evidence="10">
    <location>
        <begin position="146"/>
        <end position="547"/>
    </location>
</feature>
<comment type="catalytic activity">
    <reaction evidence="1">
        <text>Hydrolysis of Pro-|-Xaa &gt;&gt; Ala-|-Xaa in oligopeptides.</text>
        <dbReference type="EC" id="3.4.21.26"/>
    </reaction>
</comment>
<keyword evidence="12" id="KW-1185">Reference proteome</keyword>
<dbReference type="SUPFAM" id="SSF50993">
    <property type="entry name" value="Peptidase/esterase 'gauge' domain"/>
    <property type="match status" value="1"/>
</dbReference>
<dbReference type="Pfam" id="PF00326">
    <property type="entry name" value="Peptidase_S9"/>
    <property type="match status" value="1"/>
</dbReference>
<dbReference type="InterPro" id="IPR002470">
    <property type="entry name" value="Peptidase_S9A"/>
</dbReference>
<evidence type="ECO:0000256" key="3">
    <source>
        <dbReference type="ARBA" id="ARBA00011897"/>
    </source>
</evidence>
<feature type="signal peptide" evidence="8">
    <location>
        <begin position="1"/>
        <end position="25"/>
    </location>
</feature>
<evidence type="ECO:0000256" key="6">
    <source>
        <dbReference type="ARBA" id="ARBA00022825"/>
    </source>
</evidence>
<evidence type="ECO:0000256" key="5">
    <source>
        <dbReference type="ARBA" id="ARBA00022801"/>
    </source>
</evidence>
<keyword evidence="5" id="KW-0378">Hydrolase</keyword>
<proteinExistence type="inferred from homology"/>
<dbReference type="GO" id="GO:0005829">
    <property type="term" value="C:cytosol"/>
    <property type="evidence" value="ECO:0007669"/>
    <property type="project" value="TreeGrafter"/>
</dbReference>
<keyword evidence="8" id="KW-0732">Signal</keyword>
<accession>A0A1T0CP14</accession>
<dbReference type="GO" id="GO:0004252">
    <property type="term" value="F:serine-type endopeptidase activity"/>
    <property type="evidence" value="ECO:0007669"/>
    <property type="project" value="UniProtKB-EC"/>
</dbReference>
<comment type="similarity">
    <text evidence="2">Belongs to the peptidase S9A family.</text>
</comment>
<comment type="caution">
    <text evidence="11">The sequence shown here is derived from an EMBL/GenBank/DDBJ whole genome shotgun (WGS) entry which is preliminary data.</text>
</comment>
<dbReference type="AlphaFoldDB" id="A0A1T0CP14"/>
<dbReference type="PROSITE" id="PS00708">
    <property type="entry name" value="PRO_ENDOPEP_SER"/>
    <property type="match status" value="1"/>
</dbReference>
<dbReference type="Gene3D" id="2.130.10.120">
    <property type="entry name" value="Prolyl oligopeptidase, N-terminal domain"/>
    <property type="match status" value="1"/>
</dbReference>
<reference evidence="11 12" key="1">
    <citation type="submission" date="2017-02" db="EMBL/GenBank/DDBJ databases">
        <title>Draft genome sequence of Moraxella porci CCUG 54912T type strain.</title>
        <authorList>
            <person name="Salva-Serra F."/>
            <person name="Engstrom-Jakobsson H."/>
            <person name="Thorell K."/>
            <person name="Jaen-Luchoro D."/>
            <person name="Gonzales-Siles L."/>
            <person name="Karlsson R."/>
            <person name="Yazdan S."/>
            <person name="Boulund F."/>
            <person name="Johnning A."/>
            <person name="Engstrand L."/>
            <person name="Kristiansson E."/>
            <person name="Moore E."/>
        </authorList>
    </citation>
    <scope>NUCLEOTIDE SEQUENCE [LARGE SCALE GENOMIC DNA]</scope>
    <source>
        <strain evidence="11 12">CCUG 54912</strain>
    </source>
</reference>
<dbReference type="GO" id="GO:0070012">
    <property type="term" value="F:oligopeptidase activity"/>
    <property type="evidence" value="ECO:0007669"/>
    <property type="project" value="TreeGrafter"/>
</dbReference>
<evidence type="ECO:0000313" key="11">
    <source>
        <dbReference type="EMBL" id="OOS24076.1"/>
    </source>
</evidence>
<evidence type="ECO:0000256" key="1">
    <source>
        <dbReference type="ARBA" id="ARBA00001070"/>
    </source>
</evidence>
<dbReference type="PRINTS" id="PR00862">
    <property type="entry name" value="PROLIGOPTASE"/>
</dbReference>
<evidence type="ECO:0000256" key="7">
    <source>
        <dbReference type="SAM" id="Coils"/>
    </source>
</evidence>
<name>A0A1T0CP14_9GAMM</name>
<keyword evidence="7" id="KW-0175">Coiled coil</keyword>
<dbReference type="Pfam" id="PF02897">
    <property type="entry name" value="Peptidase_S9_N"/>
    <property type="match status" value="1"/>
</dbReference>
<dbReference type="RefSeq" id="WP_078318390.1">
    <property type="nucleotide sequence ID" value="NZ_MUYV01000011.1"/>
</dbReference>
<evidence type="ECO:0000259" key="10">
    <source>
        <dbReference type="Pfam" id="PF02897"/>
    </source>
</evidence>
<organism evidence="11 12">
    <name type="scientific">Moraxella porci DSM 25326</name>
    <dbReference type="NCBI Taxonomy" id="573983"/>
    <lineage>
        <taxon>Bacteria</taxon>
        <taxon>Pseudomonadati</taxon>
        <taxon>Pseudomonadota</taxon>
        <taxon>Gammaproteobacteria</taxon>
        <taxon>Moraxellales</taxon>
        <taxon>Moraxellaceae</taxon>
        <taxon>Moraxella</taxon>
    </lineage>
</organism>
<feature type="chain" id="PRO_5010569661" description="prolyl oligopeptidase" evidence="8">
    <location>
        <begin position="26"/>
        <end position="869"/>
    </location>
</feature>